<accession>A0A2A2LQR1</accession>
<keyword evidence="2" id="KW-1185">Reference proteome</keyword>
<gene>
    <name evidence="1" type="ORF">WR25_14573</name>
</gene>
<reference evidence="1 2" key="1">
    <citation type="journal article" date="2017" name="Curr. Biol.">
        <title>Genome architecture and evolution of a unichromosomal asexual nematode.</title>
        <authorList>
            <person name="Fradin H."/>
            <person name="Zegar C."/>
            <person name="Gutwein M."/>
            <person name="Lucas J."/>
            <person name="Kovtun M."/>
            <person name="Corcoran D."/>
            <person name="Baugh L.R."/>
            <person name="Kiontke K."/>
            <person name="Gunsalus K."/>
            <person name="Fitch D.H."/>
            <person name="Piano F."/>
        </authorList>
    </citation>
    <scope>NUCLEOTIDE SEQUENCE [LARGE SCALE GENOMIC DNA]</scope>
    <source>
        <strain evidence="1">PF1309</strain>
    </source>
</reference>
<dbReference type="AlphaFoldDB" id="A0A2A2LQR1"/>
<proteinExistence type="predicted"/>
<sequence>MMANSVCRVEFISPPISVSSAVEQKSSTKRVSSPLSACRASSEKWPRLASKPCSPLKLLFMDPAAKPLK</sequence>
<dbReference type="Proteomes" id="UP000218231">
    <property type="component" value="Unassembled WGS sequence"/>
</dbReference>
<organism evidence="1 2">
    <name type="scientific">Diploscapter pachys</name>
    <dbReference type="NCBI Taxonomy" id="2018661"/>
    <lineage>
        <taxon>Eukaryota</taxon>
        <taxon>Metazoa</taxon>
        <taxon>Ecdysozoa</taxon>
        <taxon>Nematoda</taxon>
        <taxon>Chromadorea</taxon>
        <taxon>Rhabditida</taxon>
        <taxon>Rhabditina</taxon>
        <taxon>Rhabditomorpha</taxon>
        <taxon>Rhabditoidea</taxon>
        <taxon>Rhabditidae</taxon>
        <taxon>Diploscapter</taxon>
    </lineage>
</organism>
<protein>
    <submittedName>
        <fullName evidence="1">Uncharacterized protein</fullName>
    </submittedName>
</protein>
<dbReference type="EMBL" id="LIAE01006511">
    <property type="protein sequence ID" value="PAV88566.1"/>
    <property type="molecule type" value="Genomic_DNA"/>
</dbReference>
<evidence type="ECO:0000313" key="1">
    <source>
        <dbReference type="EMBL" id="PAV88566.1"/>
    </source>
</evidence>
<name>A0A2A2LQR1_9BILA</name>
<comment type="caution">
    <text evidence="1">The sequence shown here is derived from an EMBL/GenBank/DDBJ whole genome shotgun (WGS) entry which is preliminary data.</text>
</comment>
<evidence type="ECO:0000313" key="2">
    <source>
        <dbReference type="Proteomes" id="UP000218231"/>
    </source>
</evidence>